<feature type="transmembrane region" description="Helical" evidence="6">
    <location>
        <begin position="329"/>
        <end position="347"/>
    </location>
</feature>
<feature type="transmembrane region" description="Helical" evidence="6">
    <location>
        <begin position="268"/>
        <end position="289"/>
    </location>
</feature>
<dbReference type="Proteomes" id="UP000007800">
    <property type="component" value="Unassembled WGS sequence"/>
</dbReference>
<feature type="region of interest" description="Disordered" evidence="5">
    <location>
        <begin position="110"/>
        <end position="133"/>
    </location>
</feature>
<dbReference type="Pfam" id="PF02535">
    <property type="entry name" value="Zip"/>
    <property type="match status" value="1"/>
</dbReference>
<keyword evidence="4 6" id="KW-0472">Membrane</keyword>
<proteinExistence type="predicted"/>
<evidence type="ECO:0000256" key="3">
    <source>
        <dbReference type="ARBA" id="ARBA00022989"/>
    </source>
</evidence>
<evidence type="ECO:0000256" key="1">
    <source>
        <dbReference type="ARBA" id="ARBA00004141"/>
    </source>
</evidence>
<dbReference type="GO" id="GO:0005385">
    <property type="term" value="F:zinc ion transmembrane transporter activity"/>
    <property type="evidence" value="ECO:0007669"/>
    <property type="project" value="TreeGrafter"/>
</dbReference>
<evidence type="ECO:0000256" key="5">
    <source>
        <dbReference type="SAM" id="MobiDB-lite"/>
    </source>
</evidence>
<dbReference type="RefSeq" id="XP_002780605.1">
    <property type="nucleotide sequence ID" value="XM_002780559.1"/>
</dbReference>
<accession>C5KT50</accession>
<dbReference type="PANTHER" id="PTHR11040">
    <property type="entry name" value="ZINC/IRON TRANSPORTER"/>
    <property type="match status" value="1"/>
</dbReference>
<feature type="transmembrane region" description="Helical" evidence="6">
    <location>
        <begin position="81"/>
        <end position="101"/>
    </location>
</feature>
<dbReference type="EMBL" id="GG676168">
    <property type="protein sequence ID" value="EER12400.1"/>
    <property type="molecule type" value="Genomic_DNA"/>
</dbReference>
<dbReference type="GO" id="GO:0016020">
    <property type="term" value="C:membrane"/>
    <property type="evidence" value="ECO:0007669"/>
    <property type="project" value="UniProtKB-SubCell"/>
</dbReference>
<feature type="transmembrane region" description="Helical" evidence="6">
    <location>
        <begin position="12"/>
        <end position="33"/>
    </location>
</feature>
<reference evidence="7 8" key="1">
    <citation type="submission" date="2008-07" db="EMBL/GenBank/DDBJ databases">
        <authorList>
            <person name="El-Sayed N."/>
            <person name="Caler E."/>
            <person name="Inman J."/>
            <person name="Amedeo P."/>
            <person name="Hass B."/>
            <person name="Wortman J."/>
        </authorList>
    </citation>
    <scope>NUCLEOTIDE SEQUENCE [LARGE SCALE GENOMIC DNA]</scope>
    <source>
        <strain evidence="8">ATCC 50983 / TXsc</strain>
    </source>
</reference>
<evidence type="ECO:0000256" key="4">
    <source>
        <dbReference type="ARBA" id="ARBA00023136"/>
    </source>
</evidence>
<feature type="transmembrane region" description="Helical" evidence="6">
    <location>
        <begin position="40"/>
        <end position="61"/>
    </location>
</feature>
<dbReference type="OrthoDB" id="262547at2759"/>
<gene>
    <name evidence="7" type="ORF">Pmar_PMAR001198</name>
</gene>
<dbReference type="PANTHER" id="PTHR11040:SF205">
    <property type="entry name" value="ZINC TRANSPORTER ZUPT"/>
    <property type="match status" value="1"/>
</dbReference>
<feature type="transmembrane region" description="Helical" evidence="6">
    <location>
        <begin position="301"/>
        <end position="320"/>
    </location>
</feature>
<evidence type="ECO:0000313" key="8">
    <source>
        <dbReference type="Proteomes" id="UP000007800"/>
    </source>
</evidence>
<dbReference type="OMA" id="GMDHISE"/>
<dbReference type="GeneID" id="9057599"/>
<dbReference type="InterPro" id="IPR003689">
    <property type="entry name" value="ZIP"/>
</dbReference>
<organism evidence="8">
    <name type="scientific">Perkinsus marinus (strain ATCC 50983 / TXsc)</name>
    <dbReference type="NCBI Taxonomy" id="423536"/>
    <lineage>
        <taxon>Eukaryota</taxon>
        <taxon>Sar</taxon>
        <taxon>Alveolata</taxon>
        <taxon>Perkinsozoa</taxon>
        <taxon>Perkinsea</taxon>
        <taxon>Perkinsida</taxon>
        <taxon>Perkinsidae</taxon>
        <taxon>Perkinsus</taxon>
    </lineage>
</organism>
<evidence type="ECO:0000256" key="2">
    <source>
        <dbReference type="ARBA" id="ARBA00022692"/>
    </source>
</evidence>
<name>C5KT50_PERM5</name>
<keyword evidence="8" id="KW-1185">Reference proteome</keyword>
<protein>
    <submittedName>
        <fullName evidence="7">Integral membrane protein, putative</fullName>
    </submittedName>
</protein>
<comment type="subcellular location">
    <subcellularLocation>
        <location evidence="1">Membrane</location>
        <topology evidence="1">Multi-pass membrane protein</topology>
    </subcellularLocation>
</comment>
<sequence>MVVEDSSNAGLGIGLTFVAGAATMLGGVISMIIDPHNQRFMAGALATAAGVMIFVSFTEIFPQAVDLFQEGDTFDEDHAFMMANLVYFLATLLCMAADWGSRKWHSWSRHRRTTKEATAAESTPEDLENEEDPHGVAPAAIALQELTDGLFEPHNGPVIKVELSGLSQNEPRRVPEFSEMSTNSNLADVEATHEEAVHHRLELLKVALFTAGAICLHNFPEGILTFIGTVQDPSVGVSLAVAIAVHNIPEGIAVASPILRATGSKKQALLWCSISAIAEPLGGILAWLVRSEEFSDDTYAVMYACSAGVMVYIAAAKLFVTACHLDRHWCPGGFILGTAVMAIALVLCRL</sequence>
<dbReference type="AlphaFoldDB" id="C5KT50"/>
<evidence type="ECO:0000313" key="7">
    <source>
        <dbReference type="EMBL" id="EER12400.1"/>
    </source>
</evidence>
<keyword evidence="3 6" id="KW-1133">Transmembrane helix</keyword>
<dbReference type="InParanoid" id="C5KT50"/>
<evidence type="ECO:0000256" key="6">
    <source>
        <dbReference type="SAM" id="Phobius"/>
    </source>
</evidence>
<keyword evidence="2 6" id="KW-0812">Transmembrane</keyword>